<dbReference type="Pfam" id="PF02559">
    <property type="entry name" value="CarD_TRCF_RID"/>
    <property type="match status" value="1"/>
</dbReference>
<dbReference type="InterPro" id="IPR042215">
    <property type="entry name" value="CarD-like_C"/>
</dbReference>
<evidence type="ECO:0000313" key="3">
    <source>
        <dbReference type="Proteomes" id="UP000182264"/>
    </source>
</evidence>
<evidence type="ECO:0000313" key="2">
    <source>
        <dbReference type="EMBL" id="APG26230.1"/>
    </source>
</evidence>
<dbReference type="PANTHER" id="PTHR38447">
    <property type="entry name" value="TRANSCRIPTION FACTOR YDEB-RELATED"/>
    <property type="match status" value="1"/>
</dbReference>
<name>A0A1L3GK14_SYNAC</name>
<dbReference type="InterPro" id="IPR048792">
    <property type="entry name" value="CarD_C"/>
</dbReference>
<accession>A0A1L3GK14</accession>
<dbReference type="EMBL" id="CP015518">
    <property type="protein sequence ID" value="APG26230.1"/>
    <property type="molecule type" value="Genomic_DNA"/>
</dbReference>
<dbReference type="InterPro" id="IPR036101">
    <property type="entry name" value="CarD-like/TRCF_RID_sf"/>
</dbReference>
<organism evidence="2 3">
    <name type="scientific">Syntrophotalea acetylenica</name>
    <name type="common">Pelobacter acetylenicus</name>
    <dbReference type="NCBI Taxonomy" id="29542"/>
    <lineage>
        <taxon>Bacteria</taxon>
        <taxon>Pseudomonadati</taxon>
        <taxon>Thermodesulfobacteriota</taxon>
        <taxon>Desulfuromonadia</taxon>
        <taxon>Desulfuromonadales</taxon>
        <taxon>Syntrophotaleaceae</taxon>
        <taxon>Syntrophotalea</taxon>
    </lineage>
</organism>
<dbReference type="SMART" id="SM01058">
    <property type="entry name" value="CarD_TRCF"/>
    <property type="match status" value="1"/>
</dbReference>
<dbReference type="Proteomes" id="UP000182264">
    <property type="component" value="Chromosome"/>
</dbReference>
<dbReference type="Pfam" id="PF21095">
    <property type="entry name" value="CarD_C"/>
    <property type="match status" value="1"/>
</dbReference>
<dbReference type="KEGG" id="pace:A6070_00740"/>
<sequence>MAVYPAQGVGVIEAIESREFVGQILDFYVLRIVDSDMTIMVPVNNVGTVGMRSLIDKTHVRTVYNILRDKPESHGSLPSWSRRQRDYNEKIRSGDVFEVAEVLRDLYAIREGKELSYGEKKVLELARKLVVKEIALADGKDEQQVVDRVESFFTH</sequence>
<gene>
    <name evidence="2" type="ORF">A7E75_06800</name>
</gene>
<dbReference type="InterPro" id="IPR052531">
    <property type="entry name" value="CarD-like_regulator"/>
</dbReference>
<dbReference type="STRING" id="29542.A6070_00740"/>
<dbReference type="AlphaFoldDB" id="A0A1L3GK14"/>
<feature type="domain" description="CarD-like/TRCF RNAP-interacting" evidence="1">
    <location>
        <begin position="1"/>
        <end position="107"/>
    </location>
</feature>
<evidence type="ECO:0000259" key="1">
    <source>
        <dbReference type="SMART" id="SM01058"/>
    </source>
</evidence>
<proteinExistence type="predicted"/>
<keyword evidence="3" id="KW-1185">Reference proteome</keyword>
<dbReference type="PANTHER" id="PTHR38447:SF1">
    <property type="entry name" value="RNA POLYMERASE-BINDING TRANSCRIPTION FACTOR CARD"/>
    <property type="match status" value="1"/>
</dbReference>
<dbReference type="InterPro" id="IPR003711">
    <property type="entry name" value="CarD-like/TRCF_RID"/>
</dbReference>
<dbReference type="OrthoDB" id="9786074at2"/>
<dbReference type="Gene3D" id="1.20.58.1290">
    <property type="entry name" value="CarD-like, C-terminal domain"/>
    <property type="match status" value="1"/>
</dbReference>
<dbReference type="SUPFAM" id="SSF141259">
    <property type="entry name" value="CarD-like"/>
    <property type="match status" value="1"/>
</dbReference>
<protein>
    <submittedName>
        <fullName evidence="2">CarD family transcriptional regulator</fullName>
    </submittedName>
</protein>
<dbReference type="GO" id="GO:0009303">
    <property type="term" value="P:rRNA transcription"/>
    <property type="evidence" value="ECO:0007669"/>
    <property type="project" value="TreeGrafter"/>
</dbReference>
<dbReference type="Gene3D" id="2.40.10.170">
    <property type="match status" value="1"/>
</dbReference>
<reference evidence="2 3" key="1">
    <citation type="journal article" date="2017" name="Genome Announc.">
        <title>Complete Genome Sequences of Two Acetylene-Fermenting Pelobacter acetylenicus Strains.</title>
        <authorList>
            <person name="Sutton J.M."/>
            <person name="Baesman S.M."/>
            <person name="Fierst J.L."/>
            <person name="Poret-Peterson A.T."/>
            <person name="Oremland R.S."/>
            <person name="Dunlap D.S."/>
            <person name="Akob D.M."/>
        </authorList>
    </citation>
    <scope>NUCLEOTIDE SEQUENCE [LARGE SCALE GENOMIC DNA]</scope>
    <source>
        <strain evidence="2 3">DSM 3247</strain>
    </source>
</reference>